<dbReference type="PROSITE" id="PS50250">
    <property type="entry name" value="PCI"/>
    <property type="match status" value="1"/>
</dbReference>
<feature type="region of interest" description="Disordered" evidence="1">
    <location>
        <begin position="95"/>
        <end position="127"/>
    </location>
</feature>
<feature type="region of interest" description="Disordered" evidence="1">
    <location>
        <begin position="143"/>
        <end position="213"/>
    </location>
</feature>
<gene>
    <name evidence="3" type="ORF">NQ315_000977</name>
</gene>
<comment type="caution">
    <text evidence="3">The sequence shown here is derived from an EMBL/GenBank/DDBJ whole genome shotgun (WGS) entry which is preliminary data.</text>
</comment>
<feature type="compositionally biased region" description="Pro residues" evidence="1">
    <location>
        <begin position="23"/>
        <end position="39"/>
    </location>
</feature>
<keyword evidence="4" id="KW-1185">Reference proteome</keyword>
<dbReference type="GO" id="GO:0005634">
    <property type="term" value="C:nucleus"/>
    <property type="evidence" value="ECO:0007669"/>
    <property type="project" value="TreeGrafter"/>
</dbReference>
<feature type="compositionally biased region" description="Low complexity" evidence="1">
    <location>
        <begin position="40"/>
        <end position="54"/>
    </location>
</feature>
<dbReference type="InterPro" id="IPR000717">
    <property type="entry name" value="PCI_dom"/>
</dbReference>
<evidence type="ECO:0000256" key="1">
    <source>
        <dbReference type="SAM" id="MobiDB-lite"/>
    </source>
</evidence>
<dbReference type="PANTHER" id="PTHR12436:SF4">
    <property type="entry name" value="LEUKOCYTE RECEPTOR CLUSTER MEMBER 8"/>
    <property type="match status" value="1"/>
</dbReference>
<sequence>MYNAVYYDLFSGFRMTETSVSSIPPPPGTENPPLPPPSAPTNNSTSTPNHQQQSNWPPYYYNNYYSPQYAQFYAQYYNMMSGYNPYAYQAMNKKEDDDKIQPPLPPGPPLPNTPPSTPRSPLLNTPKQFGNIRFQLNGKRLPNHNAMMQQGNSPNSGAAKKKQLNIPKPAPPPETMPPELPLPPLPEGDKPPLPPTPQYDLSEIKPPQSGFNNPADDWPESLKDYVHRSYAKCKTAIDKNQVEIILKGKITQAYQSGQLNKDWSTEPLPNIHSERQAFTGQVKPVAGQLAQFQNGKKGLSPGLGARLGARASTLRGKSKSASRSRSRSPIGKKRSKSGSRSPKRHRASSGSSSSGGEEAFKPQIKNAKKNKGKLCDRLGPTKKLSGKAAKKQKAKAKKANNFYSTFGQEVEENNEILQQRAARFNNTKATGSPTTQATPINFNKGPAFVIDKPFEDGSAMDFDWSDCHIVGTCQDLEKSFLRLTKAPDPCDVRPVEVLKLSLQNVKDKWMLKQDYFYACDQLKSIRQDLTVQGVRNEFTVQVYETHARIALEKGDHEEFNQCQTQLKMLYNETGGPNRNEFIAYRILYYVFTKNTLDIMTIMKSLTKEEKSDPCISFALKIRSAWGSGNFHKFFTLYSQAPLMTGYLVDWFIDRERKDYLKCIIKSYRQNVTVSFVMQELAFKSTEECIEFLDPFSLTFVDNEKTLIDCKSSMAALSTI</sequence>
<reference evidence="3 4" key="1">
    <citation type="journal article" date="2023" name="Insect Mol. Biol.">
        <title>Genome sequencing provides insights into the evolution of gene families encoding plant cell wall-degrading enzymes in longhorned beetles.</title>
        <authorList>
            <person name="Shin N.R."/>
            <person name="Okamura Y."/>
            <person name="Kirsch R."/>
            <person name="Pauchet Y."/>
        </authorList>
    </citation>
    <scope>NUCLEOTIDE SEQUENCE [LARGE SCALE GENOMIC DNA]</scope>
    <source>
        <strain evidence="3">EAD_L_NR</strain>
    </source>
</reference>
<evidence type="ECO:0000313" key="3">
    <source>
        <dbReference type="EMBL" id="KAJ8924823.1"/>
    </source>
</evidence>
<feature type="compositionally biased region" description="Basic residues" evidence="1">
    <location>
        <begin position="316"/>
        <end position="347"/>
    </location>
</feature>
<organism evidence="3 4">
    <name type="scientific">Exocentrus adspersus</name>
    <dbReference type="NCBI Taxonomy" id="1586481"/>
    <lineage>
        <taxon>Eukaryota</taxon>
        <taxon>Metazoa</taxon>
        <taxon>Ecdysozoa</taxon>
        <taxon>Arthropoda</taxon>
        <taxon>Hexapoda</taxon>
        <taxon>Insecta</taxon>
        <taxon>Pterygota</taxon>
        <taxon>Neoptera</taxon>
        <taxon>Endopterygota</taxon>
        <taxon>Coleoptera</taxon>
        <taxon>Polyphaga</taxon>
        <taxon>Cucujiformia</taxon>
        <taxon>Chrysomeloidea</taxon>
        <taxon>Cerambycidae</taxon>
        <taxon>Lamiinae</taxon>
        <taxon>Acanthocinini</taxon>
        <taxon>Exocentrus</taxon>
    </lineage>
</organism>
<feature type="compositionally biased region" description="Pro residues" evidence="1">
    <location>
        <begin position="102"/>
        <end position="118"/>
    </location>
</feature>
<dbReference type="EMBL" id="JANEYG010000002">
    <property type="protein sequence ID" value="KAJ8924823.1"/>
    <property type="molecule type" value="Genomic_DNA"/>
</dbReference>
<dbReference type="FunFam" id="1.25.40.990:FF:000010">
    <property type="entry name" value="Leukocyte receptor cluster member"/>
    <property type="match status" value="1"/>
</dbReference>
<accession>A0AAV8WE83</accession>
<feature type="compositionally biased region" description="Pro residues" evidence="1">
    <location>
        <begin position="168"/>
        <end position="197"/>
    </location>
</feature>
<evidence type="ECO:0000313" key="4">
    <source>
        <dbReference type="Proteomes" id="UP001159042"/>
    </source>
</evidence>
<dbReference type="InterPro" id="IPR045107">
    <property type="entry name" value="SAC3/GANP/THP3"/>
</dbReference>
<name>A0AAV8WE83_9CUCU</name>
<feature type="region of interest" description="Disordered" evidence="1">
    <location>
        <begin position="311"/>
        <end position="393"/>
    </location>
</feature>
<protein>
    <recommendedName>
        <fullName evidence="2">PCI domain-containing protein</fullName>
    </recommendedName>
</protein>
<feature type="domain" description="PCI" evidence="2">
    <location>
        <begin position="555"/>
        <end position="719"/>
    </location>
</feature>
<dbReference type="InterPro" id="IPR005062">
    <property type="entry name" value="SAC3/GANP/THP3_conserved"/>
</dbReference>
<evidence type="ECO:0000259" key="2">
    <source>
        <dbReference type="PROSITE" id="PS50250"/>
    </source>
</evidence>
<dbReference type="Pfam" id="PF03399">
    <property type="entry name" value="SAC3_GANP"/>
    <property type="match status" value="1"/>
</dbReference>
<dbReference type="Gene3D" id="1.25.40.990">
    <property type="match status" value="1"/>
</dbReference>
<dbReference type="Proteomes" id="UP001159042">
    <property type="component" value="Unassembled WGS sequence"/>
</dbReference>
<feature type="region of interest" description="Disordered" evidence="1">
    <location>
        <begin position="18"/>
        <end position="54"/>
    </location>
</feature>
<proteinExistence type="predicted"/>
<feature type="compositionally biased region" description="Basic residues" evidence="1">
    <location>
        <begin position="384"/>
        <end position="393"/>
    </location>
</feature>
<feature type="compositionally biased region" description="Polar residues" evidence="1">
    <location>
        <begin position="146"/>
        <end position="156"/>
    </location>
</feature>
<dbReference type="AlphaFoldDB" id="A0AAV8WE83"/>
<dbReference type="PANTHER" id="PTHR12436">
    <property type="entry name" value="80 KDA MCM3-ASSOCIATED PROTEIN"/>
    <property type="match status" value="1"/>
</dbReference>